<evidence type="ECO:0000313" key="3">
    <source>
        <dbReference type="Proteomes" id="UP000010411"/>
    </source>
</evidence>
<evidence type="ECO:0000256" key="1">
    <source>
        <dbReference type="SAM" id="Coils"/>
    </source>
</evidence>
<feature type="coiled-coil region" evidence="1">
    <location>
        <begin position="134"/>
        <end position="201"/>
    </location>
</feature>
<accession>L1KHV4</accession>
<dbReference type="Proteomes" id="UP000010411">
    <property type="component" value="Unassembled WGS sequence"/>
</dbReference>
<dbReference type="AlphaFoldDB" id="L1KHV4"/>
<dbReference type="EMBL" id="AEJC01000671">
    <property type="protein sequence ID" value="EKX60167.1"/>
    <property type="molecule type" value="Genomic_DNA"/>
</dbReference>
<gene>
    <name evidence="2" type="ORF">STRIP9103_09467</name>
</gene>
<keyword evidence="3" id="KW-1185">Reference proteome</keyword>
<proteinExistence type="predicted"/>
<protein>
    <submittedName>
        <fullName evidence="2">Uncharacterized protein</fullName>
    </submittedName>
</protein>
<reference evidence="2 3" key="1">
    <citation type="submission" date="2012-11" db="EMBL/GenBank/DDBJ databases">
        <authorList>
            <person name="Huguet-Tapia J.C."/>
            <person name="Durkin A.S."/>
            <person name="Pettis G.S."/>
            <person name="Badger J.H."/>
        </authorList>
    </citation>
    <scope>NUCLEOTIDE SEQUENCE [LARGE SCALE GENOMIC DNA]</scope>
    <source>
        <strain evidence="2 3">91-03</strain>
    </source>
</reference>
<evidence type="ECO:0000313" key="2">
    <source>
        <dbReference type="EMBL" id="EKX60167.1"/>
    </source>
</evidence>
<sequence>MSCRIVTAVNIEDRENRDEDRPTTARLRAVLERAARVVIVEASPDEADSADLPRLTVTGAETAELARRLAIVDGGAGDTCLCDGWPTITVYGTQGDPVARWTLHHQSGLRGIGDYDAELQDGPALTAWLAERGLTGSREAREELDEEEAEAERRRLRWIRAAPEGLAQAAADVARPLRRDHEAWSCHLANARERLEALTRQHYPDSVERIRLLLAWAGTSARRTAGGLMWYDLAVRRQLLAEEPRLVFAACAASPLSPVQLDGAADLFAGPEWTRAQGGEVPEPLRSLLIEHIRADGTDAMRFRLSHGSYGAVLRRRLGDAWS</sequence>
<name>L1KHV4_9ACTN</name>
<organism evidence="2 3">
    <name type="scientific">Streptomyces ipomoeae 91-03</name>
    <dbReference type="NCBI Taxonomy" id="698759"/>
    <lineage>
        <taxon>Bacteria</taxon>
        <taxon>Bacillati</taxon>
        <taxon>Actinomycetota</taxon>
        <taxon>Actinomycetes</taxon>
        <taxon>Kitasatosporales</taxon>
        <taxon>Streptomycetaceae</taxon>
        <taxon>Streptomyces</taxon>
    </lineage>
</organism>
<comment type="caution">
    <text evidence="2">The sequence shown here is derived from an EMBL/GenBank/DDBJ whole genome shotgun (WGS) entry which is preliminary data.</text>
</comment>
<dbReference type="PATRIC" id="fig|698759.3.peg.9089"/>
<keyword evidence="1" id="KW-0175">Coiled coil</keyword>